<dbReference type="InterPro" id="IPR000330">
    <property type="entry name" value="SNF2_N"/>
</dbReference>
<dbReference type="GO" id="GO:0016787">
    <property type="term" value="F:hydrolase activity"/>
    <property type="evidence" value="ECO:0007669"/>
    <property type="project" value="UniProtKB-KW"/>
</dbReference>
<keyword evidence="4" id="KW-0347">Helicase</keyword>
<keyword evidence="4" id="KW-0067">ATP-binding</keyword>
<dbReference type="SMART" id="SM00490">
    <property type="entry name" value="HELICc"/>
    <property type="match status" value="1"/>
</dbReference>
<dbReference type="InterPro" id="IPR038718">
    <property type="entry name" value="SNF2-like_sf"/>
</dbReference>
<dbReference type="SMART" id="SM00487">
    <property type="entry name" value="DEXDc"/>
    <property type="match status" value="1"/>
</dbReference>
<dbReference type="GO" id="GO:0005524">
    <property type="term" value="F:ATP binding"/>
    <property type="evidence" value="ECO:0007669"/>
    <property type="project" value="InterPro"/>
</dbReference>
<dbReference type="KEGG" id="fpf:DCC35_01910"/>
<dbReference type="InterPro" id="IPR001650">
    <property type="entry name" value="Helicase_C-like"/>
</dbReference>
<gene>
    <name evidence="4" type="ORF">DCC35_01910</name>
</gene>
<dbReference type="InterPro" id="IPR049730">
    <property type="entry name" value="SNF2/RAD54-like_C"/>
</dbReference>
<dbReference type="Gene3D" id="3.40.50.10810">
    <property type="entry name" value="Tandem AAA-ATPase domain"/>
    <property type="match status" value="1"/>
</dbReference>
<keyword evidence="5" id="KW-1185">Reference proteome</keyword>
<evidence type="ECO:0000259" key="3">
    <source>
        <dbReference type="PROSITE" id="PS51194"/>
    </source>
</evidence>
<keyword evidence="1" id="KW-0378">Hydrolase</keyword>
<keyword evidence="4" id="KW-0547">Nucleotide-binding</keyword>
<dbReference type="Gene3D" id="3.40.50.300">
    <property type="entry name" value="P-loop containing nucleotide triphosphate hydrolases"/>
    <property type="match status" value="1"/>
</dbReference>
<proteinExistence type="predicted"/>
<dbReference type="GO" id="GO:0004386">
    <property type="term" value="F:helicase activity"/>
    <property type="evidence" value="ECO:0007669"/>
    <property type="project" value="UniProtKB-KW"/>
</dbReference>
<evidence type="ECO:0000256" key="1">
    <source>
        <dbReference type="ARBA" id="ARBA00022801"/>
    </source>
</evidence>
<protein>
    <submittedName>
        <fullName evidence="4">Helicase SNF2</fullName>
    </submittedName>
</protein>
<reference evidence="4 5" key="1">
    <citation type="submission" date="2018-04" db="EMBL/GenBank/DDBJ databases">
        <title>Complete genome uncultured novel isolate.</title>
        <authorList>
            <person name="Merlino G."/>
        </authorList>
    </citation>
    <scope>NUCLEOTIDE SEQUENCE [LARGE SCALE GENOMIC DNA]</scope>
    <source>
        <strain evidence="5">R1DC9</strain>
    </source>
</reference>
<dbReference type="Pfam" id="PF00176">
    <property type="entry name" value="SNF2-rel_dom"/>
    <property type="match status" value="1"/>
</dbReference>
<dbReference type="RefSeq" id="WP_137089192.1">
    <property type="nucleotide sequence ID" value="NZ_CP028923.1"/>
</dbReference>
<dbReference type="EMBL" id="CP028923">
    <property type="protein sequence ID" value="QCK13595.1"/>
    <property type="molecule type" value="Genomic_DNA"/>
</dbReference>
<dbReference type="AlphaFoldDB" id="A0A4D7JRQ4"/>
<evidence type="ECO:0000313" key="4">
    <source>
        <dbReference type="EMBL" id="QCK13595.1"/>
    </source>
</evidence>
<feature type="domain" description="Helicase C-terminal" evidence="3">
    <location>
        <begin position="815"/>
        <end position="961"/>
    </location>
</feature>
<dbReference type="PROSITE" id="PS51194">
    <property type="entry name" value="HELICASE_CTER"/>
    <property type="match status" value="1"/>
</dbReference>
<dbReference type="Proteomes" id="UP000298616">
    <property type="component" value="Chromosome"/>
</dbReference>
<name>A0A4D7JRQ4_9BACT</name>
<dbReference type="PANTHER" id="PTHR10799">
    <property type="entry name" value="SNF2/RAD54 HELICASE FAMILY"/>
    <property type="match status" value="1"/>
</dbReference>
<feature type="domain" description="Helicase ATP-binding" evidence="2">
    <location>
        <begin position="534"/>
        <end position="693"/>
    </location>
</feature>
<evidence type="ECO:0000313" key="5">
    <source>
        <dbReference type="Proteomes" id="UP000298616"/>
    </source>
</evidence>
<dbReference type="PROSITE" id="PS51192">
    <property type="entry name" value="HELICASE_ATP_BIND_1"/>
    <property type="match status" value="1"/>
</dbReference>
<dbReference type="Pfam" id="PF00271">
    <property type="entry name" value="Helicase_C"/>
    <property type="match status" value="1"/>
</dbReference>
<organism evidence="4 5">
    <name type="scientific">Mangrovivirga cuniculi</name>
    <dbReference type="NCBI Taxonomy" id="2715131"/>
    <lineage>
        <taxon>Bacteria</taxon>
        <taxon>Pseudomonadati</taxon>
        <taxon>Bacteroidota</taxon>
        <taxon>Cytophagia</taxon>
        <taxon>Cytophagales</taxon>
        <taxon>Mangrovivirgaceae</taxon>
        <taxon>Mangrovivirga</taxon>
    </lineage>
</organism>
<sequence length="980" mass="114548">MKVSSAQPFQIIYSVFEHEYLGYLFESYIVHLDDNGGLTFQHQNISIKNAEEFSSGLDEVDYELIEFMDSMQQDVVARKFSKKPMKTEDFFLKVFDKEKGNKLLQKEIERYLDLRRAEILKKIKGKRLFEMGSDGEPAWKEIFYQDKAATILFHFHRNEDNTHYWPTIKHNGAKVDFTYKDSYILCNEPAYMVVEGRLYHFEKNPEGKKLIPFLRKKFILIPGKIEETYYEKFVCPLIANFDVTAKGFDIINEAYGVNPYIYFSTLAAAETTQGTLFDDKKPGANVEDREKILFELKFKYGPYEFKGEANQKSSVRMEKTEDSFLFHKVSRDPEKERQIIQYLKEIDLLLKHGRLTLSKQDAFAWLTLYKFKLEEKGFKLIQKDVENKKYFLGKPNINLEVNEKNDWFDIHAVIEFGDFKIPFKDLRKYIVKKKREFSLPNGEIAVIPEAWFSKYGELFSFMQENGEDSSERMALNKHHVALVDELKHGNLAKVNISTKLESLKDFNKIDDYPMPENFSGKLRPYQKAGFNWMKFLNNYNFGGCLADDMGLGKTVQTLALLQDEKDQGMEKASLLIMPTSLLYNWQKEAEKFTPNLKVFLYTGTNREKDVNQFEGYDIILTSYGIVRLDVDILKDYFFNYIILDESQVIKNPNSNIAKAVRDLRSKFRLILTGTPLENTTLDLWSQMSFVNPGLLGSQSFFKNEFLQPIEKNQDESKIKKLYNIIKPFILRRHKSQVAKDLPPKIENIIYTTMSTEQEEKYEEVKSFYRNKIMDEIELQGMKKSRMMVLQGLTKLRQLANHPKMVEEDYKGESGKMEDVMIRLNDAISDDHKVLVFSQFVKHLNIVKKHLDKEKIKYCYLDGSTKDRQGQVEKFQDDQSVKVFLISLKAGGLGLNLTKADYVFLLDPWWNPAIEAQAVDRAHRIGQTNQVFTYKFIMRDTVEEKILTLQQSKLKLADELINTEESFMKSLDKADIEALFT</sequence>
<dbReference type="CDD" id="cd18012">
    <property type="entry name" value="DEXQc_arch_SWI2_SNF2"/>
    <property type="match status" value="1"/>
</dbReference>
<dbReference type="OrthoDB" id="9760715at2"/>
<evidence type="ECO:0000259" key="2">
    <source>
        <dbReference type="PROSITE" id="PS51192"/>
    </source>
</evidence>
<dbReference type="InterPro" id="IPR014001">
    <property type="entry name" value="Helicase_ATP-bd"/>
</dbReference>
<dbReference type="CDD" id="cd18793">
    <property type="entry name" value="SF2_C_SNF"/>
    <property type="match status" value="1"/>
</dbReference>
<accession>A0A4D7JRQ4</accession>
<dbReference type="SUPFAM" id="SSF52540">
    <property type="entry name" value="P-loop containing nucleoside triphosphate hydrolases"/>
    <property type="match status" value="2"/>
</dbReference>
<dbReference type="InterPro" id="IPR027417">
    <property type="entry name" value="P-loop_NTPase"/>
</dbReference>